<dbReference type="AlphaFoldDB" id="A0A1I7ZFE2"/>
<evidence type="ECO:0000313" key="2">
    <source>
        <dbReference type="WBParaSite" id="L893_g25789.t1"/>
    </source>
</evidence>
<sequence length="69" mass="7393">MAPPIPSVEDFVKYGAATDYRSLGTPIQGHSSIDRLATSKDDSLKHEGSSMPLELDSVDARLSSFPRGS</sequence>
<evidence type="ECO:0000313" key="1">
    <source>
        <dbReference type="Proteomes" id="UP000095287"/>
    </source>
</evidence>
<keyword evidence="1" id="KW-1185">Reference proteome</keyword>
<reference evidence="2" key="1">
    <citation type="submission" date="2016-11" db="UniProtKB">
        <authorList>
            <consortium name="WormBaseParasite"/>
        </authorList>
    </citation>
    <scope>IDENTIFICATION</scope>
</reference>
<name>A0A1I7ZFE2_9BILA</name>
<organism evidence="1 2">
    <name type="scientific">Steinernema glaseri</name>
    <dbReference type="NCBI Taxonomy" id="37863"/>
    <lineage>
        <taxon>Eukaryota</taxon>
        <taxon>Metazoa</taxon>
        <taxon>Ecdysozoa</taxon>
        <taxon>Nematoda</taxon>
        <taxon>Chromadorea</taxon>
        <taxon>Rhabditida</taxon>
        <taxon>Tylenchina</taxon>
        <taxon>Panagrolaimomorpha</taxon>
        <taxon>Strongyloidoidea</taxon>
        <taxon>Steinernematidae</taxon>
        <taxon>Steinernema</taxon>
    </lineage>
</organism>
<dbReference type="Proteomes" id="UP000095287">
    <property type="component" value="Unplaced"/>
</dbReference>
<dbReference type="WBParaSite" id="L893_g25789.t1">
    <property type="protein sequence ID" value="L893_g25789.t1"/>
    <property type="gene ID" value="L893_g25789"/>
</dbReference>
<accession>A0A1I7ZFE2</accession>
<protein>
    <submittedName>
        <fullName evidence="2">Uncharacterized protein</fullName>
    </submittedName>
</protein>
<proteinExistence type="predicted"/>